<evidence type="ECO:0000313" key="2">
    <source>
        <dbReference type="Proteomes" id="UP000078046"/>
    </source>
</evidence>
<sequence length="80" mass="9069">MSDQQIDVKPTAQITQPLPQFSKSDLKTWEKLIGIWSESCPAAQSDEVKIIIFSLELSLQELILEDEIPDTVDKLLTKIK</sequence>
<reference evidence="1 2" key="1">
    <citation type="submission" date="2016-04" db="EMBL/GenBank/DDBJ databases">
        <title>The genome of Intoshia linei affirms orthonectids as highly simplified spiralians.</title>
        <authorList>
            <person name="Mikhailov K.V."/>
            <person name="Slusarev G.S."/>
            <person name="Nikitin M.A."/>
            <person name="Logacheva M.D."/>
            <person name="Penin A."/>
            <person name="Aleoshin V."/>
            <person name="Panchin Y.V."/>
        </authorList>
    </citation>
    <scope>NUCLEOTIDE SEQUENCE [LARGE SCALE GENOMIC DNA]</scope>
    <source>
        <strain evidence="1">Intl2013</strain>
        <tissue evidence="1">Whole animal</tissue>
    </source>
</reference>
<accession>A0A177B8X8</accession>
<organism evidence="1 2">
    <name type="scientific">Intoshia linei</name>
    <dbReference type="NCBI Taxonomy" id="1819745"/>
    <lineage>
        <taxon>Eukaryota</taxon>
        <taxon>Metazoa</taxon>
        <taxon>Spiralia</taxon>
        <taxon>Lophotrochozoa</taxon>
        <taxon>Mesozoa</taxon>
        <taxon>Orthonectida</taxon>
        <taxon>Rhopaluridae</taxon>
        <taxon>Intoshia</taxon>
    </lineage>
</organism>
<gene>
    <name evidence="1" type="ORF">A3Q56_01461</name>
</gene>
<proteinExistence type="predicted"/>
<name>A0A177B8X8_9BILA</name>
<dbReference type="Proteomes" id="UP000078046">
    <property type="component" value="Unassembled WGS sequence"/>
</dbReference>
<dbReference type="AlphaFoldDB" id="A0A177B8X8"/>
<dbReference type="EMBL" id="LWCA01000114">
    <property type="protein sequence ID" value="OAF70757.1"/>
    <property type="molecule type" value="Genomic_DNA"/>
</dbReference>
<evidence type="ECO:0000313" key="1">
    <source>
        <dbReference type="EMBL" id="OAF70757.1"/>
    </source>
</evidence>
<comment type="caution">
    <text evidence="1">The sequence shown here is derived from an EMBL/GenBank/DDBJ whole genome shotgun (WGS) entry which is preliminary data.</text>
</comment>
<feature type="non-terminal residue" evidence="1">
    <location>
        <position position="80"/>
    </location>
</feature>
<protein>
    <submittedName>
        <fullName evidence="1">Uncharacterized protein</fullName>
    </submittedName>
</protein>
<keyword evidence="2" id="KW-1185">Reference proteome</keyword>